<proteinExistence type="predicted"/>
<evidence type="ECO:0000313" key="2">
    <source>
        <dbReference type="EMBL" id="MEQ2487866.1"/>
    </source>
</evidence>
<keyword evidence="3" id="KW-1185">Reference proteome</keyword>
<gene>
    <name evidence="2" type="ORF">AAAT34_12560</name>
</gene>
<sequence>MRKTIIALFFLLTALLPQLAQARRYTVVISLDGYRWDYPQWYDTPFINFMAEHGVKAGLIPSFPSKTFPNHYTMATGLYPDHHGIVANEFFDTKTGDRFALSDAKQKLDPRYYGGEPVWNTAARQGKRVAVFYWPGSDVKVNGRYPDVYYAYDRKPRLTLDERADGIISQLSLPEKKRPDLIMAYMEQPDGNGHKYGPQSKLTRGAVLYVDSLLQSLFNRMQKLPYHADINLVVLSDHGMAWVPGDHAVKLLPHLKPEWYTAVSGSVPANIYAKEGCKDSIYNALKNVDHISVWKKEDVPAYLHYGSNSRVGDVVVSPDLGYVAYDKPIIAGGTHGFDPQLLDMHALFRAIGPAFSHTEIPHFRNTDIYELICHLVGITPAPNDGDLNEIKEILKP</sequence>
<dbReference type="RefSeq" id="WP_215760952.1">
    <property type="nucleotide sequence ID" value="NZ_JAHKBE010000108.1"/>
</dbReference>
<name>A0ABV1FTV2_9BACT</name>
<evidence type="ECO:0000256" key="1">
    <source>
        <dbReference type="SAM" id="SignalP"/>
    </source>
</evidence>
<dbReference type="Gene3D" id="3.30.1360.180">
    <property type="match status" value="1"/>
</dbReference>
<organism evidence="2 3">
    <name type="scientific">Hallella faecis</name>
    <dbReference type="NCBI Taxonomy" id="2841596"/>
    <lineage>
        <taxon>Bacteria</taxon>
        <taxon>Pseudomonadati</taxon>
        <taxon>Bacteroidota</taxon>
        <taxon>Bacteroidia</taxon>
        <taxon>Bacteroidales</taxon>
        <taxon>Prevotellaceae</taxon>
        <taxon>Hallella</taxon>
    </lineage>
</organism>
<reference evidence="2 3" key="1">
    <citation type="submission" date="2024-04" db="EMBL/GenBank/DDBJ databases">
        <title>Human intestinal bacterial collection.</title>
        <authorList>
            <person name="Pauvert C."/>
            <person name="Hitch T.C.A."/>
            <person name="Clavel T."/>
        </authorList>
    </citation>
    <scope>NUCLEOTIDE SEQUENCE [LARGE SCALE GENOMIC DNA]</scope>
    <source>
        <strain evidence="2 3">CLA-AA-H145</strain>
    </source>
</reference>
<accession>A0ABV1FTV2</accession>
<dbReference type="EMBL" id="JBBNFP010000104">
    <property type="protein sequence ID" value="MEQ2487866.1"/>
    <property type="molecule type" value="Genomic_DNA"/>
</dbReference>
<dbReference type="Pfam" id="PF01663">
    <property type="entry name" value="Phosphodiest"/>
    <property type="match status" value="1"/>
</dbReference>
<feature type="chain" id="PRO_5045335009" evidence="1">
    <location>
        <begin position="23"/>
        <end position="396"/>
    </location>
</feature>
<dbReference type="SUPFAM" id="SSF53649">
    <property type="entry name" value="Alkaline phosphatase-like"/>
    <property type="match status" value="1"/>
</dbReference>
<dbReference type="InterPro" id="IPR002591">
    <property type="entry name" value="Phosphodiest/P_Trfase"/>
</dbReference>
<feature type="signal peptide" evidence="1">
    <location>
        <begin position="1"/>
        <end position="22"/>
    </location>
</feature>
<dbReference type="PANTHER" id="PTHR10151">
    <property type="entry name" value="ECTONUCLEOTIDE PYROPHOSPHATASE/PHOSPHODIESTERASE"/>
    <property type="match status" value="1"/>
</dbReference>
<dbReference type="InterPro" id="IPR017850">
    <property type="entry name" value="Alkaline_phosphatase_core_sf"/>
</dbReference>
<dbReference type="CDD" id="cd16018">
    <property type="entry name" value="Enpp"/>
    <property type="match status" value="1"/>
</dbReference>
<keyword evidence="1" id="KW-0732">Signal</keyword>
<protein>
    <submittedName>
        <fullName evidence="2">Ectonucleotide pyrophosphatase/phosphodiesterase</fullName>
    </submittedName>
</protein>
<evidence type="ECO:0000313" key="3">
    <source>
        <dbReference type="Proteomes" id="UP001487296"/>
    </source>
</evidence>
<comment type="caution">
    <text evidence="2">The sequence shown here is derived from an EMBL/GenBank/DDBJ whole genome shotgun (WGS) entry which is preliminary data.</text>
</comment>
<dbReference type="Gene3D" id="3.40.720.10">
    <property type="entry name" value="Alkaline Phosphatase, subunit A"/>
    <property type="match status" value="1"/>
</dbReference>
<dbReference type="Proteomes" id="UP001487296">
    <property type="component" value="Unassembled WGS sequence"/>
</dbReference>
<dbReference type="PANTHER" id="PTHR10151:SF120">
    <property type="entry name" value="BIS(5'-ADENOSYL)-TRIPHOSPHATASE"/>
    <property type="match status" value="1"/>
</dbReference>